<dbReference type="CDD" id="cd16432">
    <property type="entry name" value="CheB_Rec"/>
    <property type="match status" value="1"/>
</dbReference>
<dbReference type="InterPro" id="IPR001789">
    <property type="entry name" value="Sig_transdc_resp-reg_receiver"/>
</dbReference>
<sequence length="369" mass="39176">MSKKIRVVVVDDSALVRSLLAEIINRQRDMECIGTANDPLIAREMIRELNPDVITLDVEMPRMDGIDFLGRLMRLRPMPVVMISTLTERGAEVTMKALELGAIDFVAKPRVGLASGLNDLAEQIVDKIRIAAVAHVRRGVVRDIPVAVAPLHPLGAAVASASPGGLLGRLSTEKLICIGASTGGTEAIKEVLVQMPADSPAIVITQHMPPGFTTSFAARLNGLCQITVKEAVNGERILPGHAYIAPGGKQFHVARSGANYVAVVDDGPAVNRHKPSVEVLFKSAAAVVGRNAFGIMLTGMGNDGAAAMREMKDAGSYNYVQDEASCIVFGMPREAIAHGAADEVLPLSQIAGALLARLRGSPDRVLHRI</sequence>
<evidence type="ECO:0000256" key="1">
    <source>
        <dbReference type="ARBA" id="ARBA00022490"/>
    </source>
</evidence>
<dbReference type="CDD" id="cd17541">
    <property type="entry name" value="REC_CheB-like"/>
    <property type="match status" value="1"/>
</dbReference>
<dbReference type="SUPFAM" id="SSF52738">
    <property type="entry name" value="Methylesterase CheB, C-terminal domain"/>
    <property type="match status" value="1"/>
</dbReference>
<evidence type="ECO:0000256" key="8">
    <source>
        <dbReference type="PROSITE-ProRule" id="PRU00169"/>
    </source>
</evidence>
<dbReference type="EC" id="3.5.1.44" evidence="6"/>
<dbReference type="SMART" id="SM00448">
    <property type="entry name" value="REC"/>
    <property type="match status" value="1"/>
</dbReference>
<dbReference type="FunFam" id="3.40.50.2300:FF:000060">
    <property type="entry name" value="Protein-glutamate methylesterase/protein-glutamine glutaminase"/>
    <property type="match status" value="1"/>
</dbReference>
<comment type="similarity">
    <text evidence="6">Belongs to the CheB family.</text>
</comment>
<dbReference type="InterPro" id="IPR008248">
    <property type="entry name" value="CheB-like"/>
</dbReference>
<feature type="active site" evidence="6 7">
    <location>
        <position position="207"/>
    </location>
</feature>
<evidence type="ECO:0000256" key="2">
    <source>
        <dbReference type="ARBA" id="ARBA00022500"/>
    </source>
</evidence>
<dbReference type="PANTHER" id="PTHR42872:SF6">
    <property type="entry name" value="PROTEIN-GLUTAMATE METHYLESTERASE_PROTEIN-GLUTAMINE GLUTAMINASE"/>
    <property type="match status" value="1"/>
</dbReference>
<feature type="modified residue" description="4-aspartylphosphate" evidence="6 8">
    <location>
        <position position="57"/>
    </location>
</feature>
<dbReference type="InterPro" id="IPR011006">
    <property type="entry name" value="CheY-like_superfamily"/>
</dbReference>
<dbReference type="EMBL" id="JXYQ01000074">
    <property type="protein sequence ID" value="KJA09043.1"/>
    <property type="molecule type" value="Genomic_DNA"/>
</dbReference>
<gene>
    <name evidence="6" type="primary">cheB</name>
    <name evidence="11" type="ORF">RP29_18700</name>
</gene>
<keyword evidence="1 6" id="KW-0963">Cytoplasm</keyword>
<evidence type="ECO:0000259" key="9">
    <source>
        <dbReference type="PROSITE" id="PS50110"/>
    </source>
</evidence>
<dbReference type="STRING" id="80878.RP29_18700"/>
<reference evidence="11 12" key="1">
    <citation type="submission" date="2014-12" db="EMBL/GenBank/DDBJ databases">
        <title>Isolation of bacteria from lake water.</title>
        <authorList>
            <person name="Sheng K.-Y."/>
            <person name="Chin P.-S."/>
            <person name="Chan K.-G."/>
            <person name="Tan G.S."/>
        </authorList>
    </citation>
    <scope>NUCLEOTIDE SEQUENCE [LARGE SCALE GENOMIC DNA]</scope>
    <source>
        <strain evidence="11 12">KY4</strain>
    </source>
</reference>
<keyword evidence="2 6" id="KW-0145">Chemotaxis</keyword>
<comment type="domain">
    <text evidence="6">Contains a C-terminal catalytic domain, and an N-terminal region which modulates catalytic activity.</text>
</comment>
<accession>A0A0D7K791</accession>
<dbReference type="InterPro" id="IPR035909">
    <property type="entry name" value="CheB_C"/>
</dbReference>
<evidence type="ECO:0000256" key="4">
    <source>
        <dbReference type="ARBA" id="ARBA00022801"/>
    </source>
</evidence>
<dbReference type="HAMAP" id="MF_00099">
    <property type="entry name" value="CheB_chemtxs"/>
    <property type="match status" value="1"/>
</dbReference>
<dbReference type="GO" id="GO:0000156">
    <property type="term" value="F:phosphorelay response regulator activity"/>
    <property type="evidence" value="ECO:0007669"/>
    <property type="project" value="InterPro"/>
</dbReference>
<evidence type="ECO:0000313" key="11">
    <source>
        <dbReference type="EMBL" id="KJA09043.1"/>
    </source>
</evidence>
<evidence type="ECO:0000256" key="5">
    <source>
        <dbReference type="ARBA" id="ARBA00048267"/>
    </source>
</evidence>
<evidence type="ECO:0000313" key="12">
    <source>
        <dbReference type="Proteomes" id="UP000032566"/>
    </source>
</evidence>
<keyword evidence="4 6" id="KW-0378">Hydrolase</keyword>
<proteinExistence type="inferred from homology"/>
<dbReference type="InterPro" id="IPR000673">
    <property type="entry name" value="Sig_transdc_resp-reg_Me-estase"/>
</dbReference>
<evidence type="ECO:0000256" key="6">
    <source>
        <dbReference type="HAMAP-Rule" id="MF_00099"/>
    </source>
</evidence>
<comment type="caution">
    <text evidence="11">The sequence shown here is derived from an EMBL/GenBank/DDBJ whole genome shotgun (WGS) entry which is preliminary data.</text>
</comment>
<dbReference type="GO" id="GO:0008984">
    <property type="term" value="F:protein-glutamate methylesterase activity"/>
    <property type="evidence" value="ECO:0007669"/>
    <property type="project" value="UniProtKB-UniRule"/>
</dbReference>
<dbReference type="NCBIfam" id="NF009206">
    <property type="entry name" value="PRK12555.1"/>
    <property type="match status" value="1"/>
</dbReference>
<feature type="domain" description="Response regulatory" evidence="9">
    <location>
        <begin position="6"/>
        <end position="123"/>
    </location>
</feature>
<dbReference type="AlphaFoldDB" id="A0A0D7K791"/>
<evidence type="ECO:0000256" key="3">
    <source>
        <dbReference type="ARBA" id="ARBA00022553"/>
    </source>
</evidence>
<dbReference type="PIRSF" id="PIRSF000876">
    <property type="entry name" value="RR_chemtxs_CheB"/>
    <property type="match status" value="1"/>
</dbReference>
<dbReference type="PROSITE" id="PS50110">
    <property type="entry name" value="RESPONSE_REGULATORY"/>
    <property type="match status" value="1"/>
</dbReference>
<dbReference type="Pfam" id="PF01339">
    <property type="entry name" value="CheB_methylest"/>
    <property type="match status" value="1"/>
</dbReference>
<comment type="PTM">
    <text evidence="6">Phosphorylated by CheA. Phosphorylation of the N-terminal regulatory domain activates the methylesterase activity.</text>
</comment>
<feature type="domain" description="CheB-type methylesterase" evidence="10">
    <location>
        <begin position="169"/>
        <end position="361"/>
    </location>
</feature>
<comment type="subcellular location">
    <subcellularLocation>
        <location evidence="6">Cytoplasm</location>
    </subcellularLocation>
</comment>
<organism evidence="11 12">
    <name type="scientific">Acidovorax temperans</name>
    <dbReference type="NCBI Taxonomy" id="80878"/>
    <lineage>
        <taxon>Bacteria</taxon>
        <taxon>Pseudomonadati</taxon>
        <taxon>Pseudomonadota</taxon>
        <taxon>Betaproteobacteria</taxon>
        <taxon>Burkholderiales</taxon>
        <taxon>Comamonadaceae</taxon>
        <taxon>Acidovorax</taxon>
    </lineage>
</organism>
<comment type="catalytic activity">
    <reaction evidence="5 6">
        <text>[protein]-L-glutamate 5-O-methyl ester + H2O = L-glutamyl-[protein] + methanol + H(+)</text>
        <dbReference type="Rhea" id="RHEA:23236"/>
        <dbReference type="Rhea" id="RHEA-COMP:10208"/>
        <dbReference type="Rhea" id="RHEA-COMP:10311"/>
        <dbReference type="ChEBI" id="CHEBI:15377"/>
        <dbReference type="ChEBI" id="CHEBI:15378"/>
        <dbReference type="ChEBI" id="CHEBI:17790"/>
        <dbReference type="ChEBI" id="CHEBI:29973"/>
        <dbReference type="ChEBI" id="CHEBI:82795"/>
        <dbReference type="EC" id="3.1.1.61"/>
    </reaction>
</comment>
<dbReference type="Gene3D" id="3.40.50.2300">
    <property type="match status" value="1"/>
</dbReference>
<dbReference type="Gene3D" id="3.40.50.180">
    <property type="entry name" value="Methylesterase CheB, C-terminal domain"/>
    <property type="match status" value="1"/>
</dbReference>
<dbReference type="NCBIfam" id="NF001965">
    <property type="entry name" value="PRK00742.1"/>
    <property type="match status" value="1"/>
</dbReference>
<feature type="active site" evidence="6 7">
    <location>
        <position position="303"/>
    </location>
</feature>
<dbReference type="SUPFAM" id="SSF52172">
    <property type="entry name" value="CheY-like"/>
    <property type="match status" value="1"/>
</dbReference>
<protein>
    <recommendedName>
        <fullName evidence="6">Protein-glutamate methylesterase/protein-glutamine glutaminase</fullName>
        <ecNumber evidence="6">3.1.1.61</ecNumber>
        <ecNumber evidence="6">3.5.1.44</ecNumber>
    </recommendedName>
</protein>
<dbReference type="Pfam" id="PF00072">
    <property type="entry name" value="Response_reg"/>
    <property type="match status" value="1"/>
</dbReference>
<dbReference type="GO" id="GO:0050568">
    <property type="term" value="F:protein-glutamine glutaminase activity"/>
    <property type="evidence" value="ECO:0007669"/>
    <property type="project" value="UniProtKB-UniRule"/>
</dbReference>
<dbReference type="GO" id="GO:0005737">
    <property type="term" value="C:cytoplasm"/>
    <property type="evidence" value="ECO:0007669"/>
    <property type="project" value="UniProtKB-SubCell"/>
</dbReference>
<dbReference type="EC" id="3.1.1.61" evidence="6"/>
<dbReference type="PATRIC" id="fig|80878.5.peg.3708"/>
<evidence type="ECO:0000256" key="7">
    <source>
        <dbReference type="PROSITE-ProRule" id="PRU00050"/>
    </source>
</evidence>
<keyword evidence="12" id="KW-1185">Reference proteome</keyword>
<comment type="function">
    <text evidence="6">Involved in chemotaxis. Part of a chemotaxis signal transduction system that modulates chemotaxis in response to various stimuli. Catalyzes the demethylation of specific methylglutamate residues introduced into the chemoreceptors (methyl-accepting chemotaxis proteins or MCP) by CheR. Also mediates the irreversible deamidation of specific glutamine residues to glutamic acid.</text>
</comment>
<evidence type="ECO:0000259" key="10">
    <source>
        <dbReference type="PROSITE" id="PS50122"/>
    </source>
</evidence>
<comment type="catalytic activity">
    <reaction evidence="6">
        <text>L-glutaminyl-[protein] + H2O = L-glutamyl-[protein] + NH4(+)</text>
        <dbReference type="Rhea" id="RHEA:16441"/>
        <dbReference type="Rhea" id="RHEA-COMP:10207"/>
        <dbReference type="Rhea" id="RHEA-COMP:10208"/>
        <dbReference type="ChEBI" id="CHEBI:15377"/>
        <dbReference type="ChEBI" id="CHEBI:28938"/>
        <dbReference type="ChEBI" id="CHEBI:29973"/>
        <dbReference type="ChEBI" id="CHEBI:30011"/>
        <dbReference type="EC" id="3.5.1.44"/>
    </reaction>
</comment>
<name>A0A0D7K791_9BURK</name>
<dbReference type="Proteomes" id="UP000032566">
    <property type="component" value="Unassembled WGS sequence"/>
</dbReference>
<dbReference type="RefSeq" id="WP_044402285.1">
    <property type="nucleotide sequence ID" value="NZ_JXYQ01000074.1"/>
</dbReference>
<keyword evidence="3 6" id="KW-0597">Phosphoprotein</keyword>
<dbReference type="GO" id="GO:0006935">
    <property type="term" value="P:chemotaxis"/>
    <property type="evidence" value="ECO:0007669"/>
    <property type="project" value="UniProtKB-UniRule"/>
</dbReference>
<feature type="active site" evidence="6 7">
    <location>
        <position position="181"/>
    </location>
</feature>
<dbReference type="OrthoDB" id="9793421at2"/>
<dbReference type="PROSITE" id="PS50122">
    <property type="entry name" value="CHEB"/>
    <property type="match status" value="1"/>
</dbReference>
<dbReference type="PANTHER" id="PTHR42872">
    <property type="entry name" value="PROTEIN-GLUTAMATE METHYLESTERASE/PROTEIN-GLUTAMINE GLUTAMINASE"/>
    <property type="match status" value="1"/>
</dbReference>